<evidence type="ECO:0000313" key="2">
    <source>
        <dbReference type="EMBL" id="MCK9801776.1"/>
    </source>
</evidence>
<dbReference type="InterPro" id="IPR029058">
    <property type="entry name" value="AB_hydrolase_fold"/>
</dbReference>
<reference evidence="2 3" key="1">
    <citation type="journal article" date="2022" name="Int. J. Syst. Evol. Microbiol.">
        <title>Pseudomonas aegrilactucae sp. nov. and Pseudomonas morbosilactucae sp. nov., pathogens causing bacterial rot of lettuce in Japan.</title>
        <authorList>
            <person name="Sawada H."/>
            <person name="Fujikawa T."/>
            <person name="Satou M."/>
        </authorList>
    </citation>
    <scope>NUCLEOTIDE SEQUENCE [LARGE SCALE GENOMIC DNA]</scope>
    <source>
        <strain evidence="2 3">MAFF 302030</strain>
    </source>
</reference>
<dbReference type="Pfam" id="PF00561">
    <property type="entry name" value="Abhydrolase_1"/>
    <property type="match status" value="1"/>
</dbReference>
<dbReference type="PRINTS" id="PR00111">
    <property type="entry name" value="ABHYDROLASE"/>
</dbReference>
<keyword evidence="2" id="KW-0378">Hydrolase</keyword>
<accession>A0A9X1Z1Z2</accession>
<reference evidence="2 3" key="2">
    <citation type="journal article" date="2023" name="Plant Pathol.">
        <title>Dismantling and reorganizing Pseudomonas marginalis sensu#lato.</title>
        <authorList>
            <person name="Sawada H."/>
            <person name="Fujikawa T."/>
            <person name="Satou M."/>
        </authorList>
    </citation>
    <scope>NUCLEOTIDE SEQUENCE [LARGE SCALE GENOMIC DNA]</scope>
    <source>
        <strain evidence="2 3">MAFF 302030</strain>
    </source>
</reference>
<dbReference type="InterPro" id="IPR050266">
    <property type="entry name" value="AB_hydrolase_sf"/>
</dbReference>
<dbReference type="EMBL" id="JALQCW010000091">
    <property type="protein sequence ID" value="MCK9801776.1"/>
    <property type="molecule type" value="Genomic_DNA"/>
</dbReference>
<evidence type="ECO:0000313" key="3">
    <source>
        <dbReference type="Proteomes" id="UP001155059"/>
    </source>
</evidence>
<dbReference type="SUPFAM" id="SSF53474">
    <property type="entry name" value="alpha/beta-Hydrolases"/>
    <property type="match status" value="1"/>
</dbReference>
<dbReference type="RefSeq" id="WP_268267015.1">
    <property type="nucleotide sequence ID" value="NZ_JALQCW010000091.1"/>
</dbReference>
<proteinExistence type="predicted"/>
<comment type="caution">
    <text evidence="2">The sequence shown here is derived from an EMBL/GenBank/DDBJ whole genome shotgun (WGS) entry which is preliminary data.</text>
</comment>
<dbReference type="PANTHER" id="PTHR43798">
    <property type="entry name" value="MONOACYLGLYCEROL LIPASE"/>
    <property type="match status" value="1"/>
</dbReference>
<organism evidence="2 3">
    <name type="scientific">Pseudomonas morbosilactucae</name>
    <dbReference type="NCBI Taxonomy" id="2938197"/>
    <lineage>
        <taxon>Bacteria</taxon>
        <taxon>Pseudomonadati</taxon>
        <taxon>Pseudomonadota</taxon>
        <taxon>Gammaproteobacteria</taxon>
        <taxon>Pseudomonadales</taxon>
        <taxon>Pseudomonadaceae</taxon>
        <taxon>Pseudomonas</taxon>
    </lineage>
</organism>
<dbReference type="AlphaFoldDB" id="A0A9X1Z1Z2"/>
<evidence type="ECO:0000259" key="1">
    <source>
        <dbReference type="Pfam" id="PF00561"/>
    </source>
</evidence>
<feature type="domain" description="AB hydrolase-1" evidence="1">
    <location>
        <begin position="55"/>
        <end position="296"/>
    </location>
</feature>
<dbReference type="Gene3D" id="3.40.50.1820">
    <property type="entry name" value="alpha/beta hydrolase"/>
    <property type="match status" value="1"/>
</dbReference>
<name>A0A9X1Z1Z2_9PSED</name>
<sequence length="331" mass="35464">MQWLVVIGGLLVGSLALGLVSFRLTRRIEQAVPINGRFIEVGGERIHYVDEGKGPALVMIHGLMGSSRNLTHSLAPALREQFRVITLDRPGSGYSTRARGAAADLPAQARLIAQLIRTLDLGQPLVLGHSLGGAVALTLAVEHPQSLSGLVLVAPLTHPQRMLPLVFLSLAVRPGFLRRWVALTLATPLGMLSRHQAVRQVFAPDPPPADFAERGGGLLGMRPNNFYAASTEIALVNRTLPDLVKHYPGLKLPVGLIYGAEDRVLDYRKHGQAMAGKVPGLILEVLAGRGHMLPITAVDPVVAMVQRIATEARPQPSATLLYPPFAASKAC</sequence>
<dbReference type="GO" id="GO:0016787">
    <property type="term" value="F:hydrolase activity"/>
    <property type="evidence" value="ECO:0007669"/>
    <property type="project" value="UniProtKB-KW"/>
</dbReference>
<dbReference type="InterPro" id="IPR000073">
    <property type="entry name" value="AB_hydrolase_1"/>
</dbReference>
<dbReference type="Proteomes" id="UP001155059">
    <property type="component" value="Unassembled WGS sequence"/>
</dbReference>
<protein>
    <submittedName>
        <fullName evidence="2">Alpha/beta hydrolase</fullName>
    </submittedName>
</protein>
<gene>
    <name evidence="2" type="ORF">M1B34_29935</name>
</gene>